<comment type="caution">
    <text evidence="2">The sequence shown here is derived from an EMBL/GenBank/DDBJ whole genome shotgun (WGS) entry which is preliminary data.</text>
</comment>
<dbReference type="EMBL" id="BMAV01015356">
    <property type="protein sequence ID" value="GFY64697.1"/>
    <property type="molecule type" value="Genomic_DNA"/>
</dbReference>
<dbReference type="InterPro" id="IPR036691">
    <property type="entry name" value="Endo/exonu/phosph_ase_sf"/>
</dbReference>
<keyword evidence="2" id="KW-0548">Nucleotidyltransferase</keyword>
<sequence>MIWTASGRNTFKIISWNADCIQNTIDELAAYIIENDPDVVAMQETFLCPRLELNITNYITHRNDRMTHRRGGTAILVKNSIPHHGIQITTNTVEVTAIIIESHPSNVTICSLYIPPRSTIRNFIPDILKNFRNRTQCLMVGDFNAKHTSWSSTTKNNTAGNALTRLVRTSGFLLTAPNRPIRIPDYGRPATLDIGLSCGLNKVSAEVFSKLSSDHNPVHFVIFTASSIPYKQNCCKTLTNWYTLQHIIANSLPGNPHQQ</sequence>
<evidence type="ECO:0000313" key="2">
    <source>
        <dbReference type="EMBL" id="GFY64697.1"/>
    </source>
</evidence>
<dbReference type="InterPro" id="IPR005135">
    <property type="entry name" value="Endo/exonuclease/phosphatase"/>
</dbReference>
<evidence type="ECO:0000259" key="1">
    <source>
        <dbReference type="Pfam" id="PF14529"/>
    </source>
</evidence>
<dbReference type="Proteomes" id="UP000886998">
    <property type="component" value="Unassembled WGS sequence"/>
</dbReference>
<keyword evidence="3" id="KW-1185">Reference proteome</keyword>
<evidence type="ECO:0000313" key="3">
    <source>
        <dbReference type="Proteomes" id="UP000886998"/>
    </source>
</evidence>
<dbReference type="PANTHER" id="PTHR33273">
    <property type="entry name" value="DOMAIN-CONTAINING PROTEIN, PUTATIVE-RELATED"/>
    <property type="match status" value="1"/>
</dbReference>
<keyword evidence="2" id="KW-0695">RNA-directed DNA polymerase</keyword>
<dbReference type="OrthoDB" id="6372692at2759"/>
<name>A0A8X6Y5M7_9ARAC</name>
<accession>A0A8X6Y5M7</accession>
<proteinExistence type="predicted"/>
<feature type="domain" description="Endonuclease/exonuclease/phosphatase" evidence="1">
    <location>
        <begin position="108"/>
        <end position="218"/>
    </location>
</feature>
<organism evidence="2 3">
    <name type="scientific">Trichonephila inaurata madagascariensis</name>
    <dbReference type="NCBI Taxonomy" id="2747483"/>
    <lineage>
        <taxon>Eukaryota</taxon>
        <taxon>Metazoa</taxon>
        <taxon>Ecdysozoa</taxon>
        <taxon>Arthropoda</taxon>
        <taxon>Chelicerata</taxon>
        <taxon>Arachnida</taxon>
        <taxon>Araneae</taxon>
        <taxon>Araneomorphae</taxon>
        <taxon>Entelegynae</taxon>
        <taxon>Araneoidea</taxon>
        <taxon>Nephilidae</taxon>
        <taxon>Trichonephila</taxon>
        <taxon>Trichonephila inaurata</taxon>
    </lineage>
</organism>
<dbReference type="SUPFAM" id="SSF56219">
    <property type="entry name" value="DNase I-like"/>
    <property type="match status" value="1"/>
</dbReference>
<protein>
    <submittedName>
        <fullName evidence="2">Putative RNA-directed DNA polymerase from transposon X-element</fullName>
    </submittedName>
</protein>
<dbReference type="GO" id="GO:0003964">
    <property type="term" value="F:RNA-directed DNA polymerase activity"/>
    <property type="evidence" value="ECO:0007669"/>
    <property type="project" value="UniProtKB-KW"/>
</dbReference>
<gene>
    <name evidence="2" type="primary">X-elementORF2_359</name>
    <name evidence="2" type="ORF">TNIN_160331</name>
</gene>
<dbReference type="Pfam" id="PF14529">
    <property type="entry name" value="Exo_endo_phos_2"/>
    <property type="match status" value="1"/>
</dbReference>
<keyword evidence="2" id="KW-0808">Transferase</keyword>
<dbReference type="AlphaFoldDB" id="A0A8X6Y5M7"/>
<reference evidence="2" key="1">
    <citation type="submission" date="2020-08" db="EMBL/GenBank/DDBJ databases">
        <title>Multicomponent nature underlies the extraordinary mechanical properties of spider dragline silk.</title>
        <authorList>
            <person name="Kono N."/>
            <person name="Nakamura H."/>
            <person name="Mori M."/>
            <person name="Yoshida Y."/>
            <person name="Ohtoshi R."/>
            <person name="Malay A.D."/>
            <person name="Moran D.A.P."/>
            <person name="Tomita M."/>
            <person name="Numata K."/>
            <person name="Arakawa K."/>
        </authorList>
    </citation>
    <scope>NUCLEOTIDE SEQUENCE</scope>
</reference>
<dbReference type="Gene3D" id="3.60.10.10">
    <property type="entry name" value="Endonuclease/exonuclease/phosphatase"/>
    <property type="match status" value="1"/>
</dbReference>
<dbReference type="PANTHER" id="PTHR33273:SF4">
    <property type="entry name" value="ENDONUCLEASE_EXONUCLEASE_PHOSPHATASE DOMAIN-CONTAINING PROTEIN"/>
    <property type="match status" value="1"/>
</dbReference>